<dbReference type="EC" id="2.3.2.2" evidence="11"/>
<evidence type="ECO:0000256" key="7">
    <source>
        <dbReference type="ARBA" id="ARBA00023315"/>
    </source>
</evidence>
<dbReference type="InterPro" id="IPR051792">
    <property type="entry name" value="GGT_bact"/>
</dbReference>
<dbReference type="NCBIfam" id="TIGR00066">
    <property type="entry name" value="g_glut_trans"/>
    <property type="match status" value="1"/>
</dbReference>
<sequence>MDKASRHKAPHHAGLSRTRRRRLNVRGPFLALWLLGGFSLQGCASADQSHGAPPANQSPEEQTAEKFMVTAANPRAVEAGVEVLRNGGNAMDAAVAVQMALTFAEAPETGIGGGGFMLYRDGKTGEITMYDGREKAPADAERERFMMWRWSMPLWLAVPSGLSVGVPGLVAMMHDAHGDHGSKPWAELFQPAITMAENGIPMPRRLQRQIENDWSLRILDDTDDYFVDQWAASDEPQLRNPALADTLREIAQQGPEVFYEGHIAEDIVEAARSRWLWGSDITMEDMRNYEPQTREPVCGEYRQWTLCGLAPPSSGGIAVLQILGMLEQYEMSALEPVSAEAIHLVAEASRLAFADRFNYVGDPAFVDVPSDALIAEDYLNRRAELIETGIAMTEAKPGQPGGPAYLEDEQVPEEKETTGTSHFNVIDSEGNMVVMTSSIEAPFGSRNRVDGFFLNNQLTDFTFQPRYDGELVPNAVAPEKRPRSSMSPIIVMNPEGEVELIVGSRGGSRIIGYVVKALVGVLDWDLTIQEAIALPNFLHRGEGKPLELEAGTLAATQADALREMGHDVEVLRLESGLHGIQRTETGWRGGADPRMDGVALGD</sequence>
<comment type="subunit">
    <text evidence="11">This enzyme consists of two polypeptide chains, which are synthesized in precursor form from a single polypeptide.</text>
</comment>
<evidence type="ECO:0000256" key="2">
    <source>
        <dbReference type="ARBA" id="ARBA00001089"/>
    </source>
</evidence>
<keyword evidence="5 11" id="KW-0378">Hydrolase</keyword>
<evidence type="ECO:0000256" key="8">
    <source>
        <dbReference type="ARBA" id="ARBA00047417"/>
    </source>
</evidence>
<feature type="binding site" evidence="10">
    <location>
        <position position="460"/>
    </location>
    <ligand>
        <name>L-glutamate</name>
        <dbReference type="ChEBI" id="CHEBI:29985"/>
    </ligand>
</feature>
<dbReference type="Pfam" id="PF01019">
    <property type="entry name" value="G_glu_transpept"/>
    <property type="match status" value="1"/>
</dbReference>
<evidence type="ECO:0000256" key="6">
    <source>
        <dbReference type="ARBA" id="ARBA00023145"/>
    </source>
</evidence>
<dbReference type="RefSeq" id="WP_004581079.1">
    <property type="nucleotide sequence ID" value="NZ_AP028878.1"/>
</dbReference>
<comment type="catalytic activity">
    <reaction evidence="8 11">
        <text>an N-terminal (5-L-glutamyl)-[peptide] + an alpha-amino acid = 5-L-glutamyl amino acid + an N-terminal L-alpha-aminoacyl-[peptide]</text>
        <dbReference type="Rhea" id="RHEA:23904"/>
        <dbReference type="Rhea" id="RHEA-COMP:9780"/>
        <dbReference type="Rhea" id="RHEA-COMP:9795"/>
        <dbReference type="ChEBI" id="CHEBI:77644"/>
        <dbReference type="ChEBI" id="CHEBI:78597"/>
        <dbReference type="ChEBI" id="CHEBI:78599"/>
        <dbReference type="ChEBI" id="CHEBI:78608"/>
        <dbReference type="EC" id="2.3.2.2"/>
    </reaction>
</comment>
<keyword evidence="11" id="KW-0317">Glutathione biosynthesis</keyword>
<evidence type="ECO:0000313" key="12">
    <source>
        <dbReference type="EMBL" id="ENO12849.1"/>
    </source>
</evidence>
<comment type="catalytic activity">
    <reaction evidence="2 11">
        <text>glutathione + H2O = L-cysteinylglycine + L-glutamate</text>
        <dbReference type="Rhea" id="RHEA:28807"/>
        <dbReference type="ChEBI" id="CHEBI:15377"/>
        <dbReference type="ChEBI" id="CHEBI:29985"/>
        <dbReference type="ChEBI" id="CHEBI:57925"/>
        <dbReference type="ChEBI" id="CHEBI:61694"/>
        <dbReference type="EC" id="3.4.19.13"/>
    </reaction>
</comment>
<dbReference type="PANTHER" id="PTHR43199:SF1">
    <property type="entry name" value="GLUTATHIONE HYDROLASE PROENZYME"/>
    <property type="match status" value="1"/>
</dbReference>
<name>N6VY93_9GAMM</name>
<keyword evidence="13" id="KW-1185">Reference proteome</keyword>
<dbReference type="PRINTS" id="PR01210">
    <property type="entry name" value="GGTRANSPTASE"/>
</dbReference>
<dbReference type="Gene3D" id="1.10.246.130">
    <property type="match status" value="1"/>
</dbReference>
<comment type="pathway">
    <text evidence="11">Sulfur metabolism; glutathione metabolism.</text>
</comment>
<dbReference type="GO" id="GO:0006751">
    <property type="term" value="P:glutathione catabolic process"/>
    <property type="evidence" value="ECO:0007669"/>
    <property type="project" value="UniProtKB-UniRule"/>
</dbReference>
<comment type="catalytic activity">
    <reaction evidence="1 11">
        <text>an S-substituted glutathione + H2O = an S-substituted L-cysteinylglycine + L-glutamate</text>
        <dbReference type="Rhea" id="RHEA:59468"/>
        <dbReference type="ChEBI" id="CHEBI:15377"/>
        <dbReference type="ChEBI" id="CHEBI:29985"/>
        <dbReference type="ChEBI" id="CHEBI:90779"/>
        <dbReference type="ChEBI" id="CHEBI:143103"/>
        <dbReference type="EC" id="3.4.19.13"/>
    </reaction>
</comment>
<evidence type="ECO:0000256" key="1">
    <source>
        <dbReference type="ARBA" id="ARBA00001049"/>
    </source>
</evidence>
<evidence type="ECO:0000256" key="5">
    <source>
        <dbReference type="ARBA" id="ARBA00022801"/>
    </source>
</evidence>
<dbReference type="GO" id="GO:0006750">
    <property type="term" value="P:glutathione biosynthetic process"/>
    <property type="evidence" value="ECO:0007669"/>
    <property type="project" value="UniProtKB-KW"/>
</dbReference>
<comment type="similarity">
    <text evidence="3 11">Belongs to the gamma-glutamyltransferase family.</text>
</comment>
<dbReference type="InterPro" id="IPR000101">
    <property type="entry name" value="GGT_peptidase"/>
</dbReference>
<proteinExistence type="inferred from homology"/>
<comment type="PTM">
    <text evidence="11">Cleaved by autocatalysis into a large and a small subunit.</text>
</comment>
<keyword evidence="4 11" id="KW-0808">Transferase</keyword>
<evidence type="ECO:0000256" key="10">
    <source>
        <dbReference type="PIRSR" id="PIRSR600101-2"/>
    </source>
</evidence>
<evidence type="ECO:0000256" key="3">
    <source>
        <dbReference type="ARBA" id="ARBA00009381"/>
    </source>
</evidence>
<feature type="binding site" evidence="10">
    <location>
        <position position="133"/>
    </location>
    <ligand>
        <name>L-glutamate</name>
        <dbReference type="ChEBI" id="CHEBI:29985"/>
    </ligand>
</feature>
<dbReference type="Proteomes" id="UP000013165">
    <property type="component" value="Unassembled WGS sequence"/>
</dbReference>
<dbReference type="InterPro" id="IPR029055">
    <property type="entry name" value="Ntn_hydrolases_N"/>
</dbReference>
<reference evidence="12 13" key="1">
    <citation type="journal article" date="2013" name="Genome Announc.">
        <title>Genome Sequence of the Polycyclic Aromatic Hydrocarbon-Degrading Bacterium Strain Marinobacter nanhaiticus D15-8WT.</title>
        <authorList>
            <person name="Cui Z."/>
            <person name="Gao W."/>
            <person name="Li Q."/>
            <person name="Xu G."/>
            <person name="Zheng L."/>
        </authorList>
    </citation>
    <scope>NUCLEOTIDE SEQUENCE [LARGE SCALE GENOMIC DNA]</scope>
    <source>
        <strain evidence="12 13">D15-8W</strain>
    </source>
</reference>
<dbReference type="EC" id="3.4.19.13" evidence="11"/>
<dbReference type="EMBL" id="APLQ01000014">
    <property type="protein sequence ID" value="ENO12849.1"/>
    <property type="molecule type" value="Genomic_DNA"/>
</dbReference>
<dbReference type="HOGENOM" id="CLU_014813_0_1_6"/>
<gene>
    <name evidence="12" type="primary">ggt</name>
    <name evidence="12" type="ORF">J057_15665</name>
</gene>
<keyword evidence="7 11" id="KW-0012">Acyltransferase</keyword>
<dbReference type="STRING" id="626887.J057_15665"/>
<evidence type="ECO:0000256" key="11">
    <source>
        <dbReference type="RuleBase" id="RU368036"/>
    </source>
</evidence>
<dbReference type="InterPro" id="IPR043138">
    <property type="entry name" value="GGT_lsub"/>
</dbReference>
<dbReference type="GO" id="GO:0036374">
    <property type="term" value="F:glutathione hydrolase activity"/>
    <property type="evidence" value="ECO:0007669"/>
    <property type="project" value="UniProtKB-UniRule"/>
</dbReference>
<comment type="caution">
    <text evidence="12">The sequence shown here is derived from an EMBL/GenBank/DDBJ whole genome shotgun (WGS) entry which is preliminary data.</text>
</comment>
<accession>N6VY93</accession>
<dbReference type="OrthoDB" id="5297205at2"/>
<dbReference type="AlphaFoldDB" id="N6VY93"/>
<dbReference type="Gene3D" id="3.60.20.40">
    <property type="match status" value="1"/>
</dbReference>
<evidence type="ECO:0000256" key="9">
    <source>
        <dbReference type="PIRSR" id="PIRSR600101-1"/>
    </source>
</evidence>
<dbReference type="eggNOG" id="COG0405">
    <property type="taxonomic scope" value="Bacteria"/>
</dbReference>
<organism evidence="12 13">
    <name type="scientific">Marinobacter nanhaiticus D15-8W</name>
    <dbReference type="NCBI Taxonomy" id="626887"/>
    <lineage>
        <taxon>Bacteria</taxon>
        <taxon>Pseudomonadati</taxon>
        <taxon>Pseudomonadota</taxon>
        <taxon>Gammaproteobacteria</taxon>
        <taxon>Pseudomonadales</taxon>
        <taxon>Marinobacteraceae</taxon>
        <taxon>Marinobacter</taxon>
    </lineage>
</organism>
<dbReference type="UniPathway" id="UPA00204"/>
<evidence type="ECO:0000256" key="4">
    <source>
        <dbReference type="ARBA" id="ARBA00022679"/>
    </source>
</evidence>
<feature type="active site" description="Nucleophile" evidence="9">
    <location>
        <position position="420"/>
    </location>
</feature>
<keyword evidence="6 11" id="KW-0865">Zymogen</keyword>
<feature type="binding site" evidence="10">
    <location>
        <position position="507"/>
    </location>
    <ligand>
        <name>L-glutamate</name>
        <dbReference type="ChEBI" id="CHEBI:29985"/>
    </ligand>
</feature>
<dbReference type="PATRIC" id="fig|626887.3.peg.3131"/>
<dbReference type="InterPro" id="IPR043137">
    <property type="entry name" value="GGT_ssub_C"/>
</dbReference>
<feature type="binding site" evidence="10">
    <location>
        <begin position="484"/>
        <end position="485"/>
    </location>
    <ligand>
        <name>L-glutamate</name>
        <dbReference type="ChEBI" id="CHEBI:29985"/>
    </ligand>
</feature>
<dbReference type="SUPFAM" id="SSF56235">
    <property type="entry name" value="N-terminal nucleophile aminohydrolases (Ntn hydrolases)"/>
    <property type="match status" value="1"/>
</dbReference>
<dbReference type="PANTHER" id="PTHR43199">
    <property type="entry name" value="GLUTATHIONE HYDROLASE"/>
    <property type="match status" value="1"/>
</dbReference>
<evidence type="ECO:0000313" key="13">
    <source>
        <dbReference type="Proteomes" id="UP000013165"/>
    </source>
</evidence>
<dbReference type="GO" id="GO:0103068">
    <property type="term" value="F:leukotriene C4 gamma-glutamyl transferase activity"/>
    <property type="evidence" value="ECO:0007669"/>
    <property type="project" value="UniProtKB-EC"/>
</dbReference>
<protein>
    <recommendedName>
        <fullName evidence="11">Glutathione hydrolase proenzyme</fullName>
        <ecNumber evidence="11">2.3.2.2</ecNumber>
        <ecNumber evidence="11">3.4.19.13</ecNumber>
    </recommendedName>
    <component>
        <recommendedName>
            <fullName evidence="11">Glutathione hydrolase large chain</fullName>
        </recommendedName>
    </component>
    <component>
        <recommendedName>
            <fullName evidence="11">Glutathione hydrolase small chain</fullName>
        </recommendedName>
    </component>
</protein>